<name>A0AAV4XKH3_CAEEX</name>
<evidence type="ECO:0000313" key="1">
    <source>
        <dbReference type="EMBL" id="GIY95184.1"/>
    </source>
</evidence>
<sequence length="90" mass="9976">MSIHAGVSSMMEMEVSPDDSQSFRADCHQPLLNNISNLNLGAICSTLQSIESEILSYQEEFATYQICARLKSTQQTPGLMDLFQSAMELV</sequence>
<dbReference type="EMBL" id="BPLR01000486">
    <property type="protein sequence ID" value="GIY95184.1"/>
    <property type="molecule type" value="Genomic_DNA"/>
</dbReference>
<proteinExistence type="predicted"/>
<keyword evidence="2" id="KW-1185">Reference proteome</keyword>
<comment type="caution">
    <text evidence="1">The sequence shown here is derived from an EMBL/GenBank/DDBJ whole genome shotgun (WGS) entry which is preliminary data.</text>
</comment>
<organism evidence="1 2">
    <name type="scientific">Caerostris extrusa</name>
    <name type="common">Bark spider</name>
    <name type="synonym">Caerostris bankana</name>
    <dbReference type="NCBI Taxonomy" id="172846"/>
    <lineage>
        <taxon>Eukaryota</taxon>
        <taxon>Metazoa</taxon>
        <taxon>Ecdysozoa</taxon>
        <taxon>Arthropoda</taxon>
        <taxon>Chelicerata</taxon>
        <taxon>Arachnida</taxon>
        <taxon>Araneae</taxon>
        <taxon>Araneomorphae</taxon>
        <taxon>Entelegynae</taxon>
        <taxon>Araneoidea</taxon>
        <taxon>Araneidae</taxon>
        <taxon>Caerostris</taxon>
    </lineage>
</organism>
<evidence type="ECO:0000313" key="2">
    <source>
        <dbReference type="Proteomes" id="UP001054945"/>
    </source>
</evidence>
<accession>A0AAV4XKH3</accession>
<protein>
    <submittedName>
        <fullName evidence="1">Uncharacterized protein</fullName>
    </submittedName>
</protein>
<reference evidence="1 2" key="1">
    <citation type="submission" date="2021-06" db="EMBL/GenBank/DDBJ databases">
        <title>Caerostris extrusa draft genome.</title>
        <authorList>
            <person name="Kono N."/>
            <person name="Arakawa K."/>
        </authorList>
    </citation>
    <scope>NUCLEOTIDE SEQUENCE [LARGE SCALE GENOMIC DNA]</scope>
</reference>
<gene>
    <name evidence="1" type="ORF">CEXT_421101</name>
</gene>
<dbReference type="Proteomes" id="UP001054945">
    <property type="component" value="Unassembled WGS sequence"/>
</dbReference>
<dbReference type="AlphaFoldDB" id="A0AAV4XKH3"/>